<dbReference type="AlphaFoldDB" id="A0AB34K9C5"/>
<dbReference type="Pfam" id="PF00069">
    <property type="entry name" value="Pkinase"/>
    <property type="match status" value="1"/>
</dbReference>
<evidence type="ECO:0000313" key="2">
    <source>
        <dbReference type="EMBL" id="KAL1581727.1"/>
    </source>
</evidence>
<dbReference type="RefSeq" id="XP_069224836.1">
    <property type="nucleotide sequence ID" value="XM_069378172.1"/>
</dbReference>
<gene>
    <name evidence="2" type="ORF">WHR41_09569</name>
</gene>
<accession>A0AB34K9C5</accession>
<evidence type="ECO:0000313" key="3">
    <source>
        <dbReference type="Proteomes" id="UP000803884"/>
    </source>
</evidence>
<dbReference type="GO" id="GO:0005524">
    <property type="term" value="F:ATP binding"/>
    <property type="evidence" value="ECO:0007669"/>
    <property type="project" value="InterPro"/>
</dbReference>
<dbReference type="GO" id="GO:0005634">
    <property type="term" value="C:nucleus"/>
    <property type="evidence" value="ECO:0007669"/>
    <property type="project" value="TreeGrafter"/>
</dbReference>
<comment type="caution">
    <text evidence="2">The sequence shown here is derived from an EMBL/GenBank/DDBJ whole genome shotgun (WGS) entry which is preliminary data.</text>
</comment>
<dbReference type="InterPro" id="IPR011009">
    <property type="entry name" value="Kinase-like_dom_sf"/>
</dbReference>
<dbReference type="PANTHER" id="PTHR44167">
    <property type="entry name" value="OVARIAN-SPECIFIC SERINE/THREONINE-PROTEIN KINASE LOK-RELATED"/>
    <property type="match status" value="1"/>
</dbReference>
<dbReference type="SUPFAM" id="SSF56112">
    <property type="entry name" value="Protein kinase-like (PK-like)"/>
    <property type="match status" value="1"/>
</dbReference>
<dbReference type="SMART" id="SM00220">
    <property type="entry name" value="S_TKc"/>
    <property type="match status" value="1"/>
</dbReference>
<organism evidence="2 3">
    <name type="scientific">Cladosporium halotolerans</name>
    <dbReference type="NCBI Taxonomy" id="1052096"/>
    <lineage>
        <taxon>Eukaryota</taxon>
        <taxon>Fungi</taxon>
        <taxon>Dikarya</taxon>
        <taxon>Ascomycota</taxon>
        <taxon>Pezizomycotina</taxon>
        <taxon>Dothideomycetes</taxon>
        <taxon>Dothideomycetidae</taxon>
        <taxon>Cladosporiales</taxon>
        <taxon>Cladosporiaceae</taxon>
        <taxon>Cladosporium</taxon>
    </lineage>
</organism>
<protein>
    <recommendedName>
        <fullName evidence="1">Protein kinase domain-containing protein</fullName>
    </recommendedName>
</protein>
<evidence type="ECO:0000259" key="1">
    <source>
        <dbReference type="PROSITE" id="PS50011"/>
    </source>
</evidence>
<dbReference type="PANTHER" id="PTHR44167:SF30">
    <property type="entry name" value="PHOSPHORYLASE KINASE"/>
    <property type="match status" value="1"/>
</dbReference>
<proteinExistence type="predicted"/>
<feature type="domain" description="Protein kinase" evidence="1">
    <location>
        <begin position="1"/>
        <end position="333"/>
    </location>
</feature>
<dbReference type="Gene3D" id="1.10.510.10">
    <property type="entry name" value="Transferase(Phosphotransferase) domain 1"/>
    <property type="match status" value="1"/>
</dbReference>
<dbReference type="GO" id="GO:0044773">
    <property type="term" value="P:mitotic DNA damage checkpoint signaling"/>
    <property type="evidence" value="ECO:0007669"/>
    <property type="project" value="TreeGrafter"/>
</dbReference>
<keyword evidence="3" id="KW-1185">Reference proteome</keyword>
<dbReference type="EMBL" id="JAAQHG020000215">
    <property type="protein sequence ID" value="KAL1581727.1"/>
    <property type="molecule type" value="Genomic_DNA"/>
</dbReference>
<reference evidence="2 3" key="1">
    <citation type="journal article" date="2020" name="Microbiol. Resour. Announc.">
        <title>Draft Genome Sequence of a Cladosporium Species Isolated from the Mesophotic Ascidian Didemnum maculosum.</title>
        <authorList>
            <person name="Gioti A."/>
            <person name="Siaperas R."/>
            <person name="Nikolaivits E."/>
            <person name="Le Goff G."/>
            <person name="Ouazzani J."/>
            <person name="Kotoulas G."/>
            <person name="Topakas E."/>
        </authorList>
    </citation>
    <scope>NUCLEOTIDE SEQUENCE [LARGE SCALE GENOMIC DNA]</scope>
    <source>
        <strain evidence="2 3">TM138-S3</strain>
    </source>
</reference>
<dbReference type="GeneID" id="96011010"/>
<dbReference type="InterPro" id="IPR000719">
    <property type="entry name" value="Prot_kinase_dom"/>
</dbReference>
<dbReference type="Proteomes" id="UP000803884">
    <property type="component" value="Unassembled WGS sequence"/>
</dbReference>
<dbReference type="PROSITE" id="PS50011">
    <property type="entry name" value="PROTEIN_KINASE_DOM"/>
    <property type="match status" value="1"/>
</dbReference>
<sequence length="338" mass="38188">MSFLRVRSHIHHLSCSIGVRMISTVTGDTGRVYTNGTLIRRHPQDRELDIYKAESAGQSFILKHVSERFFLTSQQIADDFPSTKRLRVHTDVSRKESVLVYPYFRDTLLALMKKDPEFPPPQRLKIMRAVAEAVAELHAKDWVHSDIKPDNVLVDWTEDDGKKVVTSVVLGDFDLACKLNEGESRLTRHAIGNAMWRSPEAQTGVTGRASDVYSLGLVFCYILGAGELLLLDNYQDLLKAGITPEQEVLTRHFAYFGPVPESLYTHIPDEAWKTALRSAAQAADLEVTERPGLRLRIWGQQMTHLTLELLSKTNNLDPGARPTVRQVLEHSFWDDAAK</sequence>
<name>A0AB34K9C5_9PEZI</name>
<dbReference type="GO" id="GO:0004674">
    <property type="term" value="F:protein serine/threonine kinase activity"/>
    <property type="evidence" value="ECO:0007669"/>
    <property type="project" value="TreeGrafter"/>
</dbReference>